<evidence type="ECO:0000313" key="8">
    <source>
        <dbReference type="EMBL" id="GAA2122657.1"/>
    </source>
</evidence>
<dbReference type="PANTHER" id="PTHR30096">
    <property type="entry name" value="4,5-DOPA DIOXYGENASE EXTRADIOL-LIKE PROTEIN"/>
    <property type="match status" value="1"/>
</dbReference>
<protein>
    <submittedName>
        <fullName evidence="8">Class III extradiol ring-cleavage dioxygenase</fullName>
    </submittedName>
</protein>
<keyword evidence="8" id="KW-0223">Dioxygenase</keyword>
<evidence type="ECO:0000256" key="1">
    <source>
        <dbReference type="ARBA" id="ARBA00001947"/>
    </source>
</evidence>
<accession>A0ABP5JU34</accession>
<sequence>MSMTVLDRHEMSSAPRSAAQPRWQDGDAPLPSIYLSHGYPGLLDDELWLSELFEWAMSMPKPRGVVVVSAHWENAPTSITSPTANTPLVYDFGGFEQRFYELTYPTPDASTLGARIAAMMPDSESLHVDHNRGLDHGAWVPLRAMYPLADVPALQVSMPTHSPERLMDLGRHLRQLRHEGYLVVGSGFMTHGMPSRQLLLGTTAQPESWSVDFDSWAAQLLDDGDVAGLSRFRTDAPGMPYAHPTVEHFTPLFVTLGAADDPEGPVKTTVEGYKIGLSKRSFQLA</sequence>
<dbReference type="GO" id="GO:0051213">
    <property type="term" value="F:dioxygenase activity"/>
    <property type="evidence" value="ECO:0007669"/>
    <property type="project" value="UniProtKB-KW"/>
</dbReference>
<dbReference type="EMBL" id="BAAAQA010000033">
    <property type="protein sequence ID" value="GAA2122657.1"/>
    <property type="molecule type" value="Genomic_DNA"/>
</dbReference>
<keyword evidence="9" id="KW-1185">Reference proteome</keyword>
<dbReference type="Gene3D" id="3.40.830.10">
    <property type="entry name" value="LigB-like"/>
    <property type="match status" value="1"/>
</dbReference>
<dbReference type="PANTHER" id="PTHR30096:SF0">
    <property type="entry name" value="4,5-DOPA DIOXYGENASE EXTRADIOL-LIKE PROTEIN"/>
    <property type="match status" value="1"/>
</dbReference>
<comment type="similarity">
    <text evidence="2">Belongs to the DODA-type extradiol aromatic ring-opening dioxygenase family.</text>
</comment>
<evidence type="ECO:0000256" key="6">
    <source>
        <dbReference type="SAM" id="MobiDB-lite"/>
    </source>
</evidence>
<organism evidence="8 9">
    <name type="scientific">Kocuria atrinae</name>
    <dbReference type="NCBI Taxonomy" id="592377"/>
    <lineage>
        <taxon>Bacteria</taxon>
        <taxon>Bacillati</taxon>
        <taxon>Actinomycetota</taxon>
        <taxon>Actinomycetes</taxon>
        <taxon>Micrococcales</taxon>
        <taxon>Micrococcaceae</taxon>
        <taxon>Kocuria</taxon>
    </lineage>
</organism>
<dbReference type="PIRSF" id="PIRSF006157">
    <property type="entry name" value="Doxgns_DODA"/>
    <property type="match status" value="1"/>
</dbReference>
<keyword evidence="5" id="KW-0560">Oxidoreductase</keyword>
<dbReference type="Pfam" id="PF02900">
    <property type="entry name" value="LigB"/>
    <property type="match status" value="1"/>
</dbReference>
<dbReference type="RefSeq" id="WP_344225417.1">
    <property type="nucleotide sequence ID" value="NZ_BAAAQA010000033.1"/>
</dbReference>
<dbReference type="InterPro" id="IPR004183">
    <property type="entry name" value="Xdiol_dOase_suB"/>
</dbReference>
<dbReference type="Proteomes" id="UP001500166">
    <property type="component" value="Unassembled WGS sequence"/>
</dbReference>
<evidence type="ECO:0000313" key="9">
    <source>
        <dbReference type="Proteomes" id="UP001500166"/>
    </source>
</evidence>
<feature type="domain" description="Extradiol ring-cleavage dioxygenase class III enzyme subunit B" evidence="7">
    <location>
        <begin position="50"/>
        <end position="263"/>
    </location>
</feature>
<gene>
    <name evidence="8" type="ORF">GCM10009824_25800</name>
</gene>
<dbReference type="CDD" id="cd07363">
    <property type="entry name" value="45_DOPA_Dioxygenase"/>
    <property type="match status" value="1"/>
</dbReference>
<feature type="compositionally biased region" description="Basic and acidic residues" evidence="6">
    <location>
        <begin position="1"/>
        <end position="11"/>
    </location>
</feature>
<dbReference type="SUPFAM" id="SSF53213">
    <property type="entry name" value="LigB-like"/>
    <property type="match status" value="1"/>
</dbReference>
<evidence type="ECO:0000259" key="7">
    <source>
        <dbReference type="Pfam" id="PF02900"/>
    </source>
</evidence>
<keyword evidence="3" id="KW-0479">Metal-binding</keyword>
<reference evidence="9" key="1">
    <citation type="journal article" date="2019" name="Int. J. Syst. Evol. Microbiol.">
        <title>The Global Catalogue of Microorganisms (GCM) 10K type strain sequencing project: providing services to taxonomists for standard genome sequencing and annotation.</title>
        <authorList>
            <consortium name="The Broad Institute Genomics Platform"/>
            <consortium name="The Broad Institute Genome Sequencing Center for Infectious Disease"/>
            <person name="Wu L."/>
            <person name="Ma J."/>
        </authorList>
    </citation>
    <scope>NUCLEOTIDE SEQUENCE [LARGE SCALE GENOMIC DNA]</scope>
    <source>
        <strain evidence="9">JCM 15914</strain>
    </source>
</reference>
<comment type="caution">
    <text evidence="8">The sequence shown here is derived from an EMBL/GenBank/DDBJ whole genome shotgun (WGS) entry which is preliminary data.</text>
</comment>
<comment type="cofactor">
    <cofactor evidence="1">
        <name>Zn(2+)</name>
        <dbReference type="ChEBI" id="CHEBI:29105"/>
    </cofactor>
</comment>
<evidence type="ECO:0000256" key="4">
    <source>
        <dbReference type="ARBA" id="ARBA00022833"/>
    </source>
</evidence>
<dbReference type="InterPro" id="IPR014436">
    <property type="entry name" value="Extradiol_dOase_DODA"/>
</dbReference>
<name>A0ABP5JU34_9MICC</name>
<evidence type="ECO:0000256" key="5">
    <source>
        <dbReference type="ARBA" id="ARBA00023002"/>
    </source>
</evidence>
<evidence type="ECO:0000256" key="2">
    <source>
        <dbReference type="ARBA" id="ARBA00007581"/>
    </source>
</evidence>
<keyword evidence="4" id="KW-0862">Zinc</keyword>
<evidence type="ECO:0000256" key="3">
    <source>
        <dbReference type="ARBA" id="ARBA00022723"/>
    </source>
</evidence>
<proteinExistence type="inferred from homology"/>
<feature type="region of interest" description="Disordered" evidence="6">
    <location>
        <begin position="1"/>
        <end position="24"/>
    </location>
</feature>